<dbReference type="KEGG" id="acr:Acry_2301"/>
<evidence type="ECO:0000313" key="1">
    <source>
        <dbReference type="EMBL" id="ABQ31496.1"/>
    </source>
</evidence>
<dbReference type="eggNOG" id="COG4983">
    <property type="taxonomic scope" value="Bacteria"/>
</dbReference>
<sequence>MAALLALRPAVEAIQRRTQAPHALCAASVLAAAGFAAAIHYDVEIPVIGVRPLLTAFMTIGHSGERKSSVDILASFPITRAEAALAAQFEVDQEKFSRDKEAFDAARIEARKAAKDGRAAAERALADVGSEPKPPAPPILTAQEGTIEGLINLLVLRPYASIFSSEGGQFLGGHAMSEDAALRTMTTINSLWDGAPIKRLRAGKATFARGRRASLSLFVQRSVAAILLDNSSARDNGLLARMLIADPSTTMGTRMWRERESDFDLLLDEYNDRLGYMLAKRPRLLEGSDGLDPEPLPFNVAAERRLILFHDATERDLADGRRYASIRGFGAKMTEHASRLAGILGAYAGRDMIDAETFEAGAALATWYAGEQLRLGETVAPDPELDAAQELLTWWQSQPEPRLYLTALYKSGPNRLRQAADAKRAVAILEDHGWIERLPTGTVLDGSPRREAWSLIQ</sequence>
<gene>
    <name evidence="1" type="ordered locus">Acry_2301</name>
</gene>
<organism evidence="1 2">
    <name type="scientific">Acidiphilium cryptum (strain JF-5)</name>
    <dbReference type="NCBI Taxonomy" id="349163"/>
    <lineage>
        <taxon>Bacteria</taxon>
        <taxon>Pseudomonadati</taxon>
        <taxon>Pseudomonadota</taxon>
        <taxon>Alphaproteobacteria</taxon>
        <taxon>Acetobacterales</taxon>
        <taxon>Acidocellaceae</taxon>
        <taxon>Acidiphilium</taxon>
    </lineage>
</organism>
<proteinExistence type="predicted"/>
<dbReference type="Pfam" id="PF13148">
    <property type="entry name" value="DUF3987"/>
    <property type="match status" value="1"/>
</dbReference>
<dbReference type="STRING" id="349163.Acry_2301"/>
<reference evidence="1 2" key="1">
    <citation type="submission" date="2007-05" db="EMBL/GenBank/DDBJ databases">
        <title>Complete sequence of chromosome of Acidiphilium cryptum JF-5.</title>
        <authorList>
            <consortium name="US DOE Joint Genome Institute"/>
            <person name="Copeland A."/>
            <person name="Lucas S."/>
            <person name="Lapidus A."/>
            <person name="Barry K."/>
            <person name="Detter J.C."/>
            <person name="Glavina del Rio T."/>
            <person name="Hammon N."/>
            <person name="Israni S."/>
            <person name="Dalin E."/>
            <person name="Tice H."/>
            <person name="Pitluck S."/>
            <person name="Sims D."/>
            <person name="Brettin T."/>
            <person name="Bruce D."/>
            <person name="Han C."/>
            <person name="Schmutz J."/>
            <person name="Larimer F."/>
            <person name="Land M."/>
            <person name="Hauser L."/>
            <person name="Kyrpides N."/>
            <person name="Kim E."/>
            <person name="Magnuson T."/>
            <person name="Richardson P."/>
        </authorList>
    </citation>
    <scope>NUCLEOTIDE SEQUENCE [LARGE SCALE GENOMIC DNA]</scope>
    <source>
        <strain evidence="1 2">JF-5</strain>
    </source>
</reference>
<evidence type="ECO:0000313" key="2">
    <source>
        <dbReference type="Proteomes" id="UP000000245"/>
    </source>
</evidence>
<dbReference type="HOGENOM" id="CLU_020866_4_0_5"/>
<dbReference type="Proteomes" id="UP000000245">
    <property type="component" value="Chromosome"/>
</dbReference>
<protein>
    <recommendedName>
        <fullName evidence="3">DUF3987 domain-containing protein</fullName>
    </recommendedName>
</protein>
<dbReference type="EMBL" id="CP000697">
    <property type="protein sequence ID" value="ABQ31496.1"/>
    <property type="molecule type" value="Genomic_DNA"/>
</dbReference>
<keyword evidence="2" id="KW-1185">Reference proteome</keyword>
<evidence type="ECO:0008006" key="3">
    <source>
        <dbReference type="Google" id="ProtNLM"/>
    </source>
</evidence>
<dbReference type="InterPro" id="IPR025048">
    <property type="entry name" value="DUF3987"/>
</dbReference>
<name>A5G0W4_ACICJ</name>
<dbReference type="AlphaFoldDB" id="A5G0W4"/>
<accession>A5G0W4</accession>